<protein>
    <submittedName>
        <fullName evidence="2">Nucleoside-diphosphate-sugar epimerase</fullName>
    </submittedName>
</protein>
<feature type="domain" description="NAD-dependent epimerase/dehydratase" evidence="1">
    <location>
        <begin position="3"/>
        <end position="216"/>
    </location>
</feature>
<dbReference type="PANTHER" id="PTHR48079">
    <property type="entry name" value="PROTEIN YEEZ"/>
    <property type="match status" value="1"/>
</dbReference>
<dbReference type="GO" id="GO:0004029">
    <property type="term" value="F:aldehyde dehydrogenase (NAD+) activity"/>
    <property type="evidence" value="ECO:0007669"/>
    <property type="project" value="TreeGrafter"/>
</dbReference>
<evidence type="ECO:0000313" key="3">
    <source>
        <dbReference type="Proteomes" id="UP000316747"/>
    </source>
</evidence>
<evidence type="ECO:0000313" key="2">
    <source>
        <dbReference type="EMBL" id="TQM62660.1"/>
    </source>
</evidence>
<evidence type="ECO:0000259" key="1">
    <source>
        <dbReference type="Pfam" id="PF01370"/>
    </source>
</evidence>
<dbReference type="InterPro" id="IPR036291">
    <property type="entry name" value="NAD(P)-bd_dom_sf"/>
</dbReference>
<dbReference type="InterPro" id="IPR051783">
    <property type="entry name" value="NAD(P)-dependent_oxidoreduct"/>
</dbReference>
<dbReference type="InterPro" id="IPR001509">
    <property type="entry name" value="Epimerase_deHydtase"/>
</dbReference>
<accession>A0A543HWI4</accession>
<dbReference type="PANTHER" id="PTHR48079:SF6">
    <property type="entry name" value="NAD(P)-BINDING DOMAIN-CONTAINING PROTEIN-RELATED"/>
    <property type="match status" value="1"/>
</dbReference>
<name>A0A543HWI4_9MICO</name>
<dbReference type="Proteomes" id="UP000316747">
    <property type="component" value="Unassembled WGS sequence"/>
</dbReference>
<gene>
    <name evidence="2" type="ORF">FBY41_2698</name>
</gene>
<keyword evidence="3" id="KW-1185">Reference proteome</keyword>
<dbReference type="EMBL" id="VFPM01000002">
    <property type="protein sequence ID" value="TQM62660.1"/>
    <property type="molecule type" value="Genomic_DNA"/>
</dbReference>
<reference evidence="2 3" key="1">
    <citation type="submission" date="2019-06" db="EMBL/GenBank/DDBJ databases">
        <title>Genome sequencing of plant associated microbes to promote plant fitness in Sorghum bicolor and Oryza sativa.</title>
        <authorList>
            <person name="Coleman-Derr D."/>
        </authorList>
    </citation>
    <scope>NUCLEOTIDE SEQUENCE [LARGE SCALE GENOMIC DNA]</scope>
    <source>
        <strain evidence="2 3">KV-663</strain>
    </source>
</reference>
<organism evidence="2 3">
    <name type="scientific">Humibacillus xanthopallidus</name>
    <dbReference type="NCBI Taxonomy" id="412689"/>
    <lineage>
        <taxon>Bacteria</taxon>
        <taxon>Bacillati</taxon>
        <taxon>Actinomycetota</taxon>
        <taxon>Actinomycetes</taxon>
        <taxon>Micrococcales</taxon>
        <taxon>Intrasporangiaceae</taxon>
        <taxon>Humibacillus</taxon>
    </lineage>
</organism>
<sequence>MRVAVTGASGFVGGVVVSHLLGSGHEVVALSRRPVPERAGLVHRSWDLTTGRLRDEPTVDAVVHAAAHVDEWDPWPVHAAVTVAGTRAVLDTWPEARVVLISSASVYPLRGAGRPRWLLTEDDLPTHHPLSAYTRAKIAQEQLVLARGDTVVLRPHAVHGTGDTTLLPRLARARRHGRLVCPGGARTRVHLTDVRLVAAAAVRACESDGGVAVLNVADERPLELRAVAAGVAAANGWTERPVFTGAPVAWAAALALEGTARLLRSRTAPVLTAYGVSHLAVSRAFSTARLRERLGLTPAPSDLTLWTAAS</sequence>
<dbReference type="RefSeq" id="WP_141844713.1">
    <property type="nucleotide sequence ID" value="NZ_VFPM01000002.1"/>
</dbReference>
<dbReference type="AlphaFoldDB" id="A0A543HWI4"/>
<dbReference type="OrthoDB" id="3174087at2"/>
<dbReference type="SUPFAM" id="SSF51735">
    <property type="entry name" value="NAD(P)-binding Rossmann-fold domains"/>
    <property type="match status" value="1"/>
</dbReference>
<comment type="caution">
    <text evidence="2">The sequence shown here is derived from an EMBL/GenBank/DDBJ whole genome shotgun (WGS) entry which is preliminary data.</text>
</comment>
<dbReference type="CDD" id="cd08946">
    <property type="entry name" value="SDR_e"/>
    <property type="match status" value="1"/>
</dbReference>
<proteinExistence type="predicted"/>
<dbReference type="Pfam" id="PF01370">
    <property type="entry name" value="Epimerase"/>
    <property type="match status" value="1"/>
</dbReference>
<dbReference type="GO" id="GO:0005737">
    <property type="term" value="C:cytoplasm"/>
    <property type="evidence" value="ECO:0007669"/>
    <property type="project" value="TreeGrafter"/>
</dbReference>
<dbReference type="Gene3D" id="3.40.50.720">
    <property type="entry name" value="NAD(P)-binding Rossmann-like Domain"/>
    <property type="match status" value="1"/>
</dbReference>